<organism evidence="1 2">
    <name type="scientific">Camellia lanceoleosa</name>
    <dbReference type="NCBI Taxonomy" id="1840588"/>
    <lineage>
        <taxon>Eukaryota</taxon>
        <taxon>Viridiplantae</taxon>
        <taxon>Streptophyta</taxon>
        <taxon>Embryophyta</taxon>
        <taxon>Tracheophyta</taxon>
        <taxon>Spermatophyta</taxon>
        <taxon>Magnoliopsida</taxon>
        <taxon>eudicotyledons</taxon>
        <taxon>Gunneridae</taxon>
        <taxon>Pentapetalae</taxon>
        <taxon>asterids</taxon>
        <taxon>Ericales</taxon>
        <taxon>Theaceae</taxon>
        <taxon>Camellia</taxon>
    </lineage>
</organism>
<accession>A0ACC0IIJ4</accession>
<keyword evidence="2" id="KW-1185">Reference proteome</keyword>
<reference evidence="1 2" key="1">
    <citation type="journal article" date="2022" name="Plant J.">
        <title>Chromosome-level genome of Camellia lanceoleosa provides a valuable resource for understanding genome evolution and self-incompatibility.</title>
        <authorList>
            <person name="Gong W."/>
            <person name="Xiao S."/>
            <person name="Wang L."/>
            <person name="Liao Z."/>
            <person name="Chang Y."/>
            <person name="Mo W."/>
            <person name="Hu G."/>
            <person name="Li W."/>
            <person name="Zhao G."/>
            <person name="Zhu H."/>
            <person name="Hu X."/>
            <person name="Ji K."/>
            <person name="Xiang X."/>
            <person name="Song Q."/>
            <person name="Yuan D."/>
            <person name="Jin S."/>
            <person name="Zhang L."/>
        </authorList>
    </citation>
    <scope>NUCLEOTIDE SEQUENCE [LARGE SCALE GENOMIC DNA]</scope>
    <source>
        <strain evidence="1">SQ_2022a</strain>
    </source>
</reference>
<evidence type="ECO:0000313" key="2">
    <source>
        <dbReference type="Proteomes" id="UP001060215"/>
    </source>
</evidence>
<dbReference type="EMBL" id="CM045763">
    <property type="protein sequence ID" value="KAI8024309.1"/>
    <property type="molecule type" value="Genomic_DNA"/>
</dbReference>
<evidence type="ECO:0000313" key="1">
    <source>
        <dbReference type="EMBL" id="KAI8024309.1"/>
    </source>
</evidence>
<proteinExistence type="predicted"/>
<dbReference type="Proteomes" id="UP001060215">
    <property type="component" value="Chromosome 6"/>
</dbReference>
<sequence>MAFEDVVLKMSETMVLTIFYLAEEVKIARERVKALSHALLSICKSFVAGGVAGGVSPQCSQTCISISVFIPSLSLFFLFIILILLFIATNLSPFSLFLSSFFLLTLSQTPAKSTKNL</sequence>
<name>A0ACC0IIJ4_9ERIC</name>
<gene>
    <name evidence="1" type="ORF">LOK49_LG03G03363</name>
</gene>
<comment type="caution">
    <text evidence="1">The sequence shown here is derived from an EMBL/GenBank/DDBJ whole genome shotgun (WGS) entry which is preliminary data.</text>
</comment>
<protein>
    <submittedName>
        <fullName evidence="1">Mitochondrial adenine nucleotide transporter ADNT1</fullName>
    </submittedName>
</protein>